<proteinExistence type="predicted"/>
<evidence type="ECO:0008006" key="4">
    <source>
        <dbReference type="Google" id="ProtNLM"/>
    </source>
</evidence>
<feature type="signal peptide" evidence="1">
    <location>
        <begin position="1"/>
        <end position="23"/>
    </location>
</feature>
<evidence type="ECO:0000313" key="2">
    <source>
        <dbReference type="EMBL" id="NER11836.1"/>
    </source>
</evidence>
<dbReference type="AlphaFoldDB" id="A0A6P0UNE8"/>
<organism evidence="2 3">
    <name type="scientific">Leptobacterium flavescens</name>
    <dbReference type="NCBI Taxonomy" id="472055"/>
    <lineage>
        <taxon>Bacteria</taxon>
        <taxon>Pseudomonadati</taxon>
        <taxon>Bacteroidota</taxon>
        <taxon>Flavobacteriia</taxon>
        <taxon>Flavobacteriales</taxon>
        <taxon>Flavobacteriaceae</taxon>
        <taxon>Leptobacterium</taxon>
    </lineage>
</organism>
<keyword evidence="3" id="KW-1185">Reference proteome</keyword>
<gene>
    <name evidence="2" type="ORF">GWK08_00130</name>
</gene>
<evidence type="ECO:0000313" key="3">
    <source>
        <dbReference type="Proteomes" id="UP000468581"/>
    </source>
</evidence>
<feature type="chain" id="PRO_5026777395" description="DUF2946 domain-containing protein" evidence="1">
    <location>
        <begin position="24"/>
        <end position="105"/>
    </location>
</feature>
<dbReference type="Proteomes" id="UP000468581">
    <property type="component" value="Unassembled WGS sequence"/>
</dbReference>
<dbReference type="RefSeq" id="WP_163604872.1">
    <property type="nucleotide sequence ID" value="NZ_JAABOO010000001.1"/>
</dbReference>
<comment type="caution">
    <text evidence="2">The sequence shown here is derived from an EMBL/GenBank/DDBJ whole genome shotgun (WGS) entry which is preliminary data.</text>
</comment>
<accession>A0A6P0UNE8</accession>
<keyword evidence="1" id="KW-0732">Signal</keyword>
<reference evidence="2 3" key="1">
    <citation type="submission" date="2020-01" db="EMBL/GenBank/DDBJ databases">
        <title>Leptobacterium flavescens.</title>
        <authorList>
            <person name="Wang G."/>
        </authorList>
    </citation>
    <scope>NUCLEOTIDE SEQUENCE [LARGE SCALE GENOMIC DNA]</scope>
    <source>
        <strain evidence="2 3">KCTC 22160</strain>
    </source>
</reference>
<dbReference type="InterPro" id="IPR046601">
    <property type="entry name" value="DUF6660"/>
</dbReference>
<dbReference type="EMBL" id="JAABOO010000001">
    <property type="protein sequence ID" value="NER11836.1"/>
    <property type="molecule type" value="Genomic_DNA"/>
</dbReference>
<sequence length="105" mass="11884">MKILAVILSFYFLGLNFMPCSDALENEKDATEFVSQTDADHDHDHDGDSEELCSPFCQCHCCHAHVTSDLKTYDIFNPLIPNVIISKFDNGGKEFLPSFFQPPRL</sequence>
<dbReference type="Pfam" id="PF20365">
    <property type="entry name" value="DUF6660"/>
    <property type="match status" value="1"/>
</dbReference>
<protein>
    <recommendedName>
        <fullName evidence="4">DUF2946 domain-containing protein</fullName>
    </recommendedName>
</protein>
<name>A0A6P0UNE8_9FLAO</name>
<evidence type="ECO:0000256" key="1">
    <source>
        <dbReference type="SAM" id="SignalP"/>
    </source>
</evidence>